<keyword evidence="3" id="KW-0378">Hydrolase</keyword>
<keyword evidence="4" id="KW-0106">Calcium</keyword>
<evidence type="ECO:0000313" key="8">
    <source>
        <dbReference type="Proteomes" id="UP000078486"/>
    </source>
</evidence>
<dbReference type="SUPFAM" id="SSF53649">
    <property type="entry name" value="Alkaline phosphatase-like"/>
    <property type="match status" value="1"/>
</dbReference>
<dbReference type="Proteomes" id="UP000078486">
    <property type="component" value="Unassembled WGS sequence"/>
</dbReference>
<dbReference type="InterPro" id="IPR050738">
    <property type="entry name" value="Sulfatase"/>
</dbReference>
<dbReference type="Gene3D" id="3.40.720.10">
    <property type="entry name" value="Alkaline Phosphatase, subunit A"/>
    <property type="match status" value="1"/>
</dbReference>
<dbReference type="PROSITE" id="PS00523">
    <property type="entry name" value="SULFATASE_1"/>
    <property type="match status" value="1"/>
</dbReference>
<feature type="domain" description="Sulfatase N-terminal" evidence="6">
    <location>
        <begin position="54"/>
        <end position="344"/>
    </location>
</feature>
<protein>
    <recommendedName>
        <fullName evidence="6">Sulfatase N-terminal domain-containing protein</fullName>
    </recommendedName>
</protein>
<evidence type="ECO:0000256" key="4">
    <source>
        <dbReference type="ARBA" id="ARBA00022837"/>
    </source>
</evidence>
<feature type="region of interest" description="Disordered" evidence="5">
    <location>
        <begin position="27"/>
        <end position="50"/>
    </location>
</feature>
<dbReference type="InterPro" id="IPR024607">
    <property type="entry name" value="Sulfatase_CS"/>
</dbReference>
<dbReference type="GO" id="GO:0046872">
    <property type="term" value="F:metal ion binding"/>
    <property type="evidence" value="ECO:0007669"/>
    <property type="project" value="UniProtKB-KW"/>
</dbReference>
<dbReference type="CDD" id="cd16027">
    <property type="entry name" value="SGSH"/>
    <property type="match status" value="1"/>
</dbReference>
<comment type="similarity">
    <text evidence="1">Belongs to the sulfatase family.</text>
</comment>
<accession>A0A178IDV3</accession>
<evidence type="ECO:0000256" key="2">
    <source>
        <dbReference type="ARBA" id="ARBA00022723"/>
    </source>
</evidence>
<dbReference type="PANTHER" id="PTHR42693:SF53">
    <property type="entry name" value="ENDO-4-O-SULFATASE"/>
    <property type="match status" value="1"/>
</dbReference>
<dbReference type="RefSeq" id="WP_068772765.1">
    <property type="nucleotide sequence ID" value="NZ_CP109796.1"/>
</dbReference>
<dbReference type="STRING" id="1184151.AW736_23625"/>
<evidence type="ECO:0000256" key="5">
    <source>
        <dbReference type="SAM" id="MobiDB-lite"/>
    </source>
</evidence>
<reference evidence="7 8" key="1">
    <citation type="submission" date="2016-01" db="EMBL/GenBank/DDBJ databases">
        <title>High potential of lignocellulose degradation of a new Verrucomicrobia species.</title>
        <authorList>
            <person name="Wang Y."/>
            <person name="Shi Y."/>
            <person name="Qiu Z."/>
            <person name="Liu S."/>
            <person name="Yang H."/>
        </authorList>
    </citation>
    <scope>NUCLEOTIDE SEQUENCE [LARGE SCALE GENOMIC DNA]</scope>
    <source>
        <strain evidence="7 8">TSB47</strain>
    </source>
</reference>
<dbReference type="AlphaFoldDB" id="A0A178IDV3"/>
<dbReference type="EMBL" id="LRRQ01000175">
    <property type="protein sequence ID" value="OAM87249.1"/>
    <property type="molecule type" value="Genomic_DNA"/>
</dbReference>
<organism evidence="7 8">
    <name type="scientific">Termitidicoccus mucosus</name>
    <dbReference type="NCBI Taxonomy" id="1184151"/>
    <lineage>
        <taxon>Bacteria</taxon>
        <taxon>Pseudomonadati</taxon>
        <taxon>Verrucomicrobiota</taxon>
        <taxon>Opitutia</taxon>
        <taxon>Opitutales</taxon>
        <taxon>Opitutaceae</taxon>
        <taxon>Termitidicoccus</taxon>
    </lineage>
</organism>
<sequence length="498" mass="54770">MTPSRHAALSVFSTLAGIAVSLPGVARGDAPRNATPAPSSPKAQGAPAGALPPPNVIVFITDDESWLERSAYGWSNLPTPHFDRVAREGVLFNRCYTSAPSCAPSRASLLTGRNFWELEQGAFIQGWLPAKFPRLPDLLQSAGYHTGYTGKGWGPGLLPPDAPKKNPAGTAYNQLKRKAEKGMSNIDYPANLNAFLDQRPEGSPFYFWIGSIEPHTPLDPDNYKKLEARHGIKLGDVTMPGFVPDTPEMRRTRAAVQYEICHADDDLGRVIETLERRGLLENTIIFVTGDNGTQIPYSKATPYDWGVHEPLAVMWPARVKPGRRVDDFVNFADFAPTILAAAGAAIPGGMSGRSFLDVLLSEKTGRIDPARSWTVTGLEWHGELPPYSSAARAIRDERYHYIANYAIRPANRTPAGRGAPAELKPGEIWEELYDCETDPWQLTNLAASPAHAETKARLAGQLRDYQLQTRDPRATGDMKLFDETRALVEGRKKNNYQD</sequence>
<keyword evidence="2" id="KW-0479">Metal-binding</keyword>
<evidence type="ECO:0000256" key="1">
    <source>
        <dbReference type="ARBA" id="ARBA00008779"/>
    </source>
</evidence>
<dbReference type="Pfam" id="PF00884">
    <property type="entry name" value="Sulfatase"/>
    <property type="match status" value="1"/>
</dbReference>
<dbReference type="InterPro" id="IPR017850">
    <property type="entry name" value="Alkaline_phosphatase_core_sf"/>
</dbReference>
<evidence type="ECO:0000256" key="3">
    <source>
        <dbReference type="ARBA" id="ARBA00022801"/>
    </source>
</evidence>
<proteinExistence type="inferred from homology"/>
<keyword evidence="8" id="KW-1185">Reference proteome</keyword>
<evidence type="ECO:0000313" key="7">
    <source>
        <dbReference type="EMBL" id="OAM87249.1"/>
    </source>
</evidence>
<dbReference type="GO" id="GO:0004065">
    <property type="term" value="F:arylsulfatase activity"/>
    <property type="evidence" value="ECO:0007669"/>
    <property type="project" value="TreeGrafter"/>
</dbReference>
<gene>
    <name evidence="7" type="ORF">AW736_23625</name>
</gene>
<dbReference type="PANTHER" id="PTHR42693">
    <property type="entry name" value="ARYLSULFATASE FAMILY MEMBER"/>
    <property type="match status" value="1"/>
</dbReference>
<comment type="caution">
    <text evidence="7">The sequence shown here is derived from an EMBL/GenBank/DDBJ whole genome shotgun (WGS) entry which is preliminary data.</text>
</comment>
<name>A0A178IDV3_9BACT</name>
<dbReference type="InterPro" id="IPR000917">
    <property type="entry name" value="Sulfatase_N"/>
</dbReference>
<evidence type="ECO:0000259" key="6">
    <source>
        <dbReference type="Pfam" id="PF00884"/>
    </source>
</evidence>
<dbReference type="OrthoDB" id="9762324at2"/>